<reference evidence="2 3" key="1">
    <citation type="submission" date="2019-01" db="EMBL/GenBank/DDBJ databases">
        <title>Ktedonosporobacter rubrisoli SCAWS-G2.</title>
        <authorList>
            <person name="Huang Y."/>
            <person name="Yan B."/>
        </authorList>
    </citation>
    <scope>NUCLEOTIDE SEQUENCE [LARGE SCALE GENOMIC DNA]</scope>
    <source>
        <strain evidence="2 3">SCAWS-G2</strain>
    </source>
</reference>
<dbReference type="InterPro" id="IPR050900">
    <property type="entry name" value="Transposase_IS3/IS150/IS904"/>
</dbReference>
<dbReference type="Pfam" id="PF13333">
    <property type="entry name" value="rve_2"/>
    <property type="match status" value="1"/>
</dbReference>
<dbReference type="GO" id="GO:0003676">
    <property type="term" value="F:nucleic acid binding"/>
    <property type="evidence" value="ECO:0007669"/>
    <property type="project" value="InterPro"/>
</dbReference>
<dbReference type="AlphaFoldDB" id="A0A4P6JPI7"/>
<evidence type="ECO:0000313" key="2">
    <source>
        <dbReference type="EMBL" id="QBD77298.1"/>
    </source>
</evidence>
<accession>A0A4P6JPI7</accession>
<dbReference type="PANTHER" id="PTHR46889">
    <property type="entry name" value="TRANSPOSASE INSF FOR INSERTION SEQUENCE IS3B-RELATED"/>
    <property type="match status" value="1"/>
</dbReference>
<dbReference type="Gene3D" id="3.30.420.10">
    <property type="entry name" value="Ribonuclease H-like superfamily/Ribonuclease H"/>
    <property type="match status" value="1"/>
</dbReference>
<dbReference type="OrthoDB" id="1652943at2"/>
<dbReference type="PROSITE" id="PS50994">
    <property type="entry name" value="INTEGRASE"/>
    <property type="match status" value="1"/>
</dbReference>
<dbReference type="InterPro" id="IPR001584">
    <property type="entry name" value="Integrase_cat-core"/>
</dbReference>
<dbReference type="EMBL" id="CP035758">
    <property type="protein sequence ID" value="QBD77298.1"/>
    <property type="molecule type" value="Genomic_DNA"/>
</dbReference>
<feature type="domain" description="Integrase catalytic" evidence="1">
    <location>
        <begin position="1"/>
        <end position="159"/>
    </location>
</feature>
<evidence type="ECO:0000259" key="1">
    <source>
        <dbReference type="PROSITE" id="PS50994"/>
    </source>
</evidence>
<name>A0A4P6JPI7_KTERU</name>
<proteinExistence type="predicted"/>
<dbReference type="SUPFAM" id="SSF53098">
    <property type="entry name" value="Ribonuclease H-like"/>
    <property type="match status" value="1"/>
</dbReference>
<dbReference type="InterPro" id="IPR036397">
    <property type="entry name" value="RNaseH_sf"/>
</dbReference>
<dbReference type="PANTHER" id="PTHR46889:SF4">
    <property type="entry name" value="TRANSPOSASE INSO FOR INSERTION SEQUENCE ELEMENT IS911B-RELATED"/>
    <property type="match status" value="1"/>
</dbReference>
<protein>
    <recommendedName>
        <fullName evidence="1">Integrase catalytic domain-containing protein</fullName>
    </recommendedName>
</protein>
<dbReference type="InterPro" id="IPR012337">
    <property type="entry name" value="RNaseH-like_sf"/>
</dbReference>
<organism evidence="2 3">
    <name type="scientific">Ktedonosporobacter rubrisoli</name>
    <dbReference type="NCBI Taxonomy" id="2509675"/>
    <lineage>
        <taxon>Bacteria</taxon>
        <taxon>Bacillati</taxon>
        <taxon>Chloroflexota</taxon>
        <taxon>Ktedonobacteria</taxon>
        <taxon>Ktedonobacterales</taxon>
        <taxon>Ktedonosporobacteraceae</taxon>
        <taxon>Ktedonosporobacter</taxon>
    </lineage>
</organism>
<dbReference type="KEGG" id="kbs:EPA93_15380"/>
<dbReference type="Proteomes" id="UP000290365">
    <property type="component" value="Chromosome"/>
</dbReference>
<dbReference type="Pfam" id="PF00665">
    <property type="entry name" value="rve"/>
    <property type="match status" value="1"/>
</dbReference>
<gene>
    <name evidence="2" type="ORF">EPA93_15380</name>
</gene>
<sequence length="159" mass="17646">MKSGLGISPPSGPRKDGSRLSVVLDLFSRRVIAWAMAACQDQSLVEAALRMALLGRHPPAHLLFHSDRGSQYPSEGYRALLAEVEITASRSRTANWYENAVTEAFFGTLKGQCVERVCLQTRGQAKQAIFEYVECFSHRLRRPSSLGSLSPVVYEQLMC</sequence>
<dbReference type="GO" id="GO:0015074">
    <property type="term" value="P:DNA integration"/>
    <property type="evidence" value="ECO:0007669"/>
    <property type="project" value="InterPro"/>
</dbReference>
<evidence type="ECO:0000313" key="3">
    <source>
        <dbReference type="Proteomes" id="UP000290365"/>
    </source>
</evidence>
<keyword evidence="3" id="KW-1185">Reference proteome</keyword>